<keyword evidence="2" id="KW-0732">Signal</keyword>
<protein>
    <submittedName>
        <fullName evidence="3">Uncharacterized protein</fullName>
    </submittedName>
</protein>
<feature type="region of interest" description="Disordered" evidence="1">
    <location>
        <begin position="42"/>
        <end position="87"/>
    </location>
</feature>
<keyword evidence="4" id="KW-1185">Reference proteome</keyword>
<gene>
    <name evidence="3" type="ORF">SPARVUS_LOCUS11605737</name>
</gene>
<accession>A0ABN9F9G1</accession>
<organism evidence="3 4">
    <name type="scientific">Staurois parvus</name>
    <dbReference type="NCBI Taxonomy" id="386267"/>
    <lineage>
        <taxon>Eukaryota</taxon>
        <taxon>Metazoa</taxon>
        <taxon>Chordata</taxon>
        <taxon>Craniata</taxon>
        <taxon>Vertebrata</taxon>
        <taxon>Euteleostomi</taxon>
        <taxon>Amphibia</taxon>
        <taxon>Batrachia</taxon>
        <taxon>Anura</taxon>
        <taxon>Neobatrachia</taxon>
        <taxon>Ranoidea</taxon>
        <taxon>Ranidae</taxon>
        <taxon>Staurois</taxon>
    </lineage>
</organism>
<reference evidence="3" key="1">
    <citation type="submission" date="2023-05" db="EMBL/GenBank/DDBJ databases">
        <authorList>
            <person name="Stuckert A."/>
        </authorList>
    </citation>
    <scope>NUCLEOTIDE SEQUENCE</scope>
</reference>
<name>A0ABN9F9G1_9NEOB</name>
<evidence type="ECO:0000256" key="1">
    <source>
        <dbReference type="SAM" id="MobiDB-lite"/>
    </source>
</evidence>
<evidence type="ECO:0000256" key="2">
    <source>
        <dbReference type="SAM" id="SignalP"/>
    </source>
</evidence>
<feature type="non-terminal residue" evidence="3">
    <location>
        <position position="87"/>
    </location>
</feature>
<evidence type="ECO:0000313" key="4">
    <source>
        <dbReference type="Proteomes" id="UP001162483"/>
    </source>
</evidence>
<dbReference type="EMBL" id="CATNWA010016569">
    <property type="protein sequence ID" value="CAI9593680.1"/>
    <property type="molecule type" value="Genomic_DNA"/>
</dbReference>
<sequence>MWRGGASLLFLSLLLPLLPSTGRAQIVLTDDEIEDFLEGFLKELVPEEEEEDKGEPKREEDEEEALITRTGRNEEETNVGKKQKQQK</sequence>
<feature type="signal peptide" evidence="2">
    <location>
        <begin position="1"/>
        <end position="24"/>
    </location>
</feature>
<dbReference type="Proteomes" id="UP001162483">
    <property type="component" value="Unassembled WGS sequence"/>
</dbReference>
<feature type="chain" id="PRO_5046373989" evidence="2">
    <location>
        <begin position="25"/>
        <end position="87"/>
    </location>
</feature>
<evidence type="ECO:0000313" key="3">
    <source>
        <dbReference type="EMBL" id="CAI9593680.1"/>
    </source>
</evidence>
<comment type="caution">
    <text evidence="3">The sequence shown here is derived from an EMBL/GenBank/DDBJ whole genome shotgun (WGS) entry which is preliminary data.</text>
</comment>
<proteinExistence type="predicted"/>